<dbReference type="Proteomes" id="UP000246991">
    <property type="component" value="Unassembled WGS sequence"/>
</dbReference>
<evidence type="ECO:0000256" key="1">
    <source>
        <dbReference type="SAM" id="MobiDB-lite"/>
    </source>
</evidence>
<feature type="compositionally biased region" description="Polar residues" evidence="1">
    <location>
        <begin position="419"/>
        <end position="430"/>
    </location>
</feature>
<comment type="caution">
    <text evidence="2">The sequence shown here is derived from an EMBL/GenBank/DDBJ whole genome shotgun (WGS) entry which is preliminary data.</text>
</comment>
<gene>
    <name evidence="2" type="ORF">C7212DRAFT_366983</name>
</gene>
<evidence type="ECO:0000313" key="3">
    <source>
        <dbReference type="Proteomes" id="UP000246991"/>
    </source>
</evidence>
<accession>A0A317SBH2</accession>
<proteinExistence type="predicted"/>
<feature type="compositionally biased region" description="Basic and acidic residues" evidence="1">
    <location>
        <begin position="389"/>
        <end position="398"/>
    </location>
</feature>
<protein>
    <submittedName>
        <fullName evidence="2">Uncharacterized protein</fullName>
    </submittedName>
</protein>
<sequence>MDDQLIPPDQGLSKDMSLIQSTASAIEVENVTHYASESVILSLDNSTVLIPGNLAILNKGPADFEGLRNNQQTSALIITQSPTIGLLLQDQSYPFTETTSVGQLCEVSEGLQSRASLFSEELLGEFDHTGGVLEDQILKFQALPVEVTQSYNSNNPIDSNRQVDVMDVVQPPEIAITPTSVIENIGQFTASSLQSNNYWNSNNVYSNSNNLLLTSQPFMAPEKFQQSQQDVGIELDKKFGIPNQLGGEASLQVQQNLKAGIPAVPAVARDDSFTAPVSLVSSKEESDAKLIADMKAFFEDFYQNEFDSSTDNTKYHSAIQNQNPKLCYQSAFLEPDIPAECLQRNQYVQADIVNNQPQISKELETNPMQAETPIVSQASKKRVAPGSETGKKSQRKYEGNGSSETPVTEEARHAVEGAQSDSPHTNTPTTAALRRENNSPSKEGGSYKLSNQNTDNPTTNNLPMNPAQELQQSQPADNSTMSQEALQINRVANPPPFVYRPDPVLVDKCMRELSEMVVGEDDIIEKFKPYEKKYGTTLHGFYMGDNRCLNTRELKSTITEEDHAEMNNMGNSLHGFAESIAGTLLKMIMHMTEAQAAPIYEPLMHFSQSACLGPQLLSDERVAHARSIVRLVANEQYKWGAPTGNVEDGGSAAN</sequence>
<organism evidence="2 3">
    <name type="scientific">Tuber magnatum</name>
    <name type="common">white Piedmont truffle</name>
    <dbReference type="NCBI Taxonomy" id="42249"/>
    <lineage>
        <taxon>Eukaryota</taxon>
        <taxon>Fungi</taxon>
        <taxon>Dikarya</taxon>
        <taxon>Ascomycota</taxon>
        <taxon>Pezizomycotina</taxon>
        <taxon>Pezizomycetes</taxon>
        <taxon>Pezizales</taxon>
        <taxon>Tuberaceae</taxon>
        <taxon>Tuber</taxon>
    </lineage>
</organism>
<dbReference type="EMBL" id="PYWC01000133">
    <property type="protein sequence ID" value="PWW71843.1"/>
    <property type="molecule type" value="Genomic_DNA"/>
</dbReference>
<feature type="compositionally biased region" description="Polar residues" evidence="1">
    <location>
        <begin position="448"/>
        <end position="483"/>
    </location>
</feature>
<keyword evidence="3" id="KW-1185">Reference proteome</keyword>
<reference evidence="2 3" key="1">
    <citation type="submission" date="2018-03" db="EMBL/GenBank/DDBJ databases">
        <title>Genomes of Pezizomycetes fungi and the evolution of truffles.</title>
        <authorList>
            <person name="Murat C."/>
            <person name="Payen T."/>
            <person name="Noel B."/>
            <person name="Kuo A."/>
            <person name="Martin F.M."/>
        </authorList>
    </citation>
    <scope>NUCLEOTIDE SEQUENCE [LARGE SCALE GENOMIC DNA]</scope>
    <source>
        <strain evidence="2">091103-1</strain>
    </source>
</reference>
<dbReference type="AlphaFoldDB" id="A0A317SBH2"/>
<evidence type="ECO:0000313" key="2">
    <source>
        <dbReference type="EMBL" id="PWW71843.1"/>
    </source>
</evidence>
<feature type="region of interest" description="Disordered" evidence="1">
    <location>
        <begin position="372"/>
        <end position="483"/>
    </location>
</feature>
<name>A0A317SBH2_9PEZI</name>